<sequence>MCIRQQARMFLQLACLEALLVSKRLLVTFMWDLRFFRWLPPSSPPMVGADAFVGANRHGLSSTAMCAKNAALSMRQQALRDLPLLQSPSAHAWSRPLLEPSALVNRPARQTEGSRLREDFLLLQLSKQHPFATPSATSAHLRFLQAEERKRLGVIKADPSGDIGDMVRPVKRVKMY</sequence>
<keyword evidence="2" id="KW-1185">Reference proteome</keyword>
<dbReference type="AlphaFoldDB" id="A0A9N8HV69"/>
<proteinExistence type="predicted"/>
<gene>
    <name evidence="1" type="ORF">SEMRO_1470_G275370.1</name>
</gene>
<comment type="caution">
    <text evidence="1">The sequence shown here is derived from an EMBL/GenBank/DDBJ whole genome shotgun (WGS) entry which is preliminary data.</text>
</comment>
<organism evidence="1 2">
    <name type="scientific">Seminavis robusta</name>
    <dbReference type="NCBI Taxonomy" id="568900"/>
    <lineage>
        <taxon>Eukaryota</taxon>
        <taxon>Sar</taxon>
        <taxon>Stramenopiles</taxon>
        <taxon>Ochrophyta</taxon>
        <taxon>Bacillariophyta</taxon>
        <taxon>Bacillariophyceae</taxon>
        <taxon>Bacillariophycidae</taxon>
        <taxon>Naviculales</taxon>
        <taxon>Naviculaceae</taxon>
        <taxon>Seminavis</taxon>
    </lineage>
</organism>
<evidence type="ECO:0000313" key="2">
    <source>
        <dbReference type="Proteomes" id="UP001153069"/>
    </source>
</evidence>
<protein>
    <submittedName>
        <fullName evidence="1">Uncharacterized protein</fullName>
    </submittedName>
</protein>
<evidence type="ECO:0000313" key="1">
    <source>
        <dbReference type="EMBL" id="CAB9523903.1"/>
    </source>
</evidence>
<name>A0A9N8HV69_9STRA</name>
<reference evidence="1" key="1">
    <citation type="submission" date="2020-06" db="EMBL/GenBank/DDBJ databases">
        <authorList>
            <consortium name="Plant Systems Biology data submission"/>
        </authorList>
    </citation>
    <scope>NUCLEOTIDE SEQUENCE</scope>
    <source>
        <strain evidence="1">D6</strain>
    </source>
</reference>
<dbReference type="Proteomes" id="UP001153069">
    <property type="component" value="Unassembled WGS sequence"/>
</dbReference>
<accession>A0A9N8HV69</accession>
<dbReference type="EMBL" id="CAICTM010001468">
    <property type="protein sequence ID" value="CAB9523903.1"/>
    <property type="molecule type" value="Genomic_DNA"/>
</dbReference>